<keyword evidence="2" id="KW-1185">Reference proteome</keyword>
<dbReference type="OrthoDB" id="3182376at2759"/>
<feature type="non-terminal residue" evidence="1">
    <location>
        <position position="168"/>
    </location>
</feature>
<feature type="non-terminal residue" evidence="1">
    <location>
        <position position="1"/>
    </location>
</feature>
<dbReference type="AlphaFoldDB" id="A0A0C9TSD6"/>
<reference evidence="2" key="2">
    <citation type="submission" date="2015-01" db="EMBL/GenBank/DDBJ databases">
        <title>Evolutionary Origins and Diversification of the Mycorrhizal Mutualists.</title>
        <authorList>
            <consortium name="DOE Joint Genome Institute"/>
            <consortium name="Mycorrhizal Genomics Consortium"/>
            <person name="Kohler A."/>
            <person name="Kuo A."/>
            <person name="Nagy L.G."/>
            <person name="Floudas D."/>
            <person name="Copeland A."/>
            <person name="Barry K.W."/>
            <person name="Cichocki N."/>
            <person name="Veneault-Fourrey C."/>
            <person name="LaButti K."/>
            <person name="Lindquist E.A."/>
            <person name="Lipzen A."/>
            <person name="Lundell T."/>
            <person name="Morin E."/>
            <person name="Murat C."/>
            <person name="Riley R."/>
            <person name="Ohm R."/>
            <person name="Sun H."/>
            <person name="Tunlid A."/>
            <person name="Henrissat B."/>
            <person name="Grigoriev I.V."/>
            <person name="Hibbett D.S."/>
            <person name="Martin F."/>
        </authorList>
    </citation>
    <scope>NUCLEOTIDE SEQUENCE [LARGE SCALE GENOMIC DNA]</scope>
    <source>
        <strain evidence="2">ATCC 200175</strain>
    </source>
</reference>
<sequence>RTDRLVEWCQQNPNAHLQLFSNSTQGAKEEGRHKEQARRTKNAYYVQLAEAIFGQDDNPELCAYSKTTPSLFNTVIQRSLPCYLLCSLRLSLRKKYNKINNELGQTGAGKTYEELIVEPRSANVVESALKGFPWWQDLHGWWRTNPAYNTAYSTAEGGQHFAVNALAL</sequence>
<reference evidence="1 2" key="1">
    <citation type="submission" date="2014-06" db="EMBL/GenBank/DDBJ databases">
        <authorList>
            <consortium name="DOE Joint Genome Institute"/>
            <person name="Kuo A."/>
            <person name="Kohler A."/>
            <person name="Nagy L.G."/>
            <person name="Floudas D."/>
            <person name="Copeland A."/>
            <person name="Barry K.W."/>
            <person name="Cichocki N."/>
            <person name="Veneault-Fourrey C."/>
            <person name="LaButti K."/>
            <person name="Lindquist E.A."/>
            <person name="Lipzen A."/>
            <person name="Lundell T."/>
            <person name="Morin E."/>
            <person name="Murat C."/>
            <person name="Sun H."/>
            <person name="Tunlid A."/>
            <person name="Henrissat B."/>
            <person name="Grigoriev I.V."/>
            <person name="Hibbett D.S."/>
            <person name="Martin F."/>
            <person name="Nordberg H.P."/>
            <person name="Cantor M.N."/>
            <person name="Hua S.X."/>
        </authorList>
    </citation>
    <scope>NUCLEOTIDE SEQUENCE [LARGE SCALE GENOMIC DNA]</scope>
    <source>
        <strain evidence="1 2">ATCC 200175</strain>
    </source>
</reference>
<organism evidence="1 2">
    <name type="scientific">Paxillus involutus ATCC 200175</name>
    <dbReference type="NCBI Taxonomy" id="664439"/>
    <lineage>
        <taxon>Eukaryota</taxon>
        <taxon>Fungi</taxon>
        <taxon>Dikarya</taxon>
        <taxon>Basidiomycota</taxon>
        <taxon>Agaricomycotina</taxon>
        <taxon>Agaricomycetes</taxon>
        <taxon>Agaricomycetidae</taxon>
        <taxon>Boletales</taxon>
        <taxon>Paxilineae</taxon>
        <taxon>Paxillaceae</taxon>
        <taxon>Paxillus</taxon>
    </lineage>
</organism>
<protein>
    <submittedName>
        <fullName evidence="1">Uncharacterized protein</fullName>
    </submittedName>
</protein>
<name>A0A0C9TSD6_PAXIN</name>
<evidence type="ECO:0000313" key="2">
    <source>
        <dbReference type="Proteomes" id="UP000053647"/>
    </source>
</evidence>
<dbReference type="HOGENOM" id="CLU_041175_4_0_1"/>
<evidence type="ECO:0000313" key="1">
    <source>
        <dbReference type="EMBL" id="KIJ10707.1"/>
    </source>
</evidence>
<dbReference type="EMBL" id="KN819398">
    <property type="protein sequence ID" value="KIJ10707.1"/>
    <property type="molecule type" value="Genomic_DNA"/>
</dbReference>
<gene>
    <name evidence="1" type="ORF">PAXINDRAFT_36724</name>
</gene>
<accession>A0A0C9TSD6</accession>
<dbReference type="Proteomes" id="UP000053647">
    <property type="component" value="Unassembled WGS sequence"/>
</dbReference>
<proteinExistence type="predicted"/>